<dbReference type="Gene3D" id="3.40.50.2000">
    <property type="entry name" value="Glycogen Phosphorylase B"/>
    <property type="match status" value="2"/>
</dbReference>
<evidence type="ECO:0000313" key="3">
    <source>
        <dbReference type="Proteomes" id="UP000257143"/>
    </source>
</evidence>
<keyword evidence="3" id="KW-1185">Reference proteome</keyword>
<feature type="domain" description="Glycosyl transferase family 1" evidence="1">
    <location>
        <begin position="228"/>
        <end position="376"/>
    </location>
</feature>
<evidence type="ECO:0000259" key="1">
    <source>
        <dbReference type="Pfam" id="PF00534"/>
    </source>
</evidence>
<dbReference type="OrthoDB" id="9813638at2"/>
<comment type="caution">
    <text evidence="2">The sequence shown here is derived from an EMBL/GenBank/DDBJ whole genome shotgun (WGS) entry which is preliminary data.</text>
</comment>
<dbReference type="SUPFAM" id="SSF53756">
    <property type="entry name" value="UDP-Glycosyltransferase/glycogen phosphorylase"/>
    <property type="match status" value="1"/>
</dbReference>
<reference evidence="3" key="1">
    <citation type="submission" date="2017-11" db="EMBL/GenBank/DDBJ databases">
        <authorList>
            <person name="Zhu W."/>
        </authorList>
    </citation>
    <scope>NUCLEOTIDE SEQUENCE [LARGE SCALE GENOMIC DNA]</scope>
    <source>
        <strain evidence="3">CAU 1183</strain>
    </source>
</reference>
<protein>
    <submittedName>
        <fullName evidence="2">Glycosyltransferase</fullName>
    </submittedName>
</protein>
<dbReference type="AlphaFoldDB" id="A0A3D8Q3Q8"/>
<name>A0A3D8Q3Q8_9BACI</name>
<dbReference type="PANTHER" id="PTHR12526">
    <property type="entry name" value="GLYCOSYLTRANSFERASE"/>
    <property type="match status" value="1"/>
</dbReference>
<organism evidence="2 3">
    <name type="scientific">Oceanobacillus arenosus</name>
    <dbReference type="NCBI Taxonomy" id="1229153"/>
    <lineage>
        <taxon>Bacteria</taxon>
        <taxon>Bacillati</taxon>
        <taxon>Bacillota</taxon>
        <taxon>Bacilli</taxon>
        <taxon>Bacillales</taxon>
        <taxon>Bacillaceae</taxon>
        <taxon>Oceanobacillus</taxon>
    </lineage>
</organism>
<dbReference type="RefSeq" id="WP_115771258.1">
    <property type="nucleotide sequence ID" value="NZ_PIOC01000001.1"/>
</dbReference>
<dbReference type="GO" id="GO:0016757">
    <property type="term" value="F:glycosyltransferase activity"/>
    <property type="evidence" value="ECO:0007669"/>
    <property type="project" value="InterPro"/>
</dbReference>
<accession>A0A3D8Q3Q8</accession>
<sequence>MKIKIVFMIINMNIGGTEKALLNMIAEMPEDEYDITILMLEKYGGFLDSIPNTVHIDYILEYPSLKNTLNQPAKVTAINLFKTGKLIKGLGLTIATVLAKTMKNKSLFFHYLLKNVPIYKNEYDVAVAYAGPMDFISYFVVHKIKARKKIQWIHFDVTKIGFDVNFAAKTYKKFERFFVVSEEARSKLVSLVPVVEEKSEVFINLVSPNLIRTKSKEGKGFNDGFNGIKILTVGRLATEKGQDLAIRVLSRLIDDGYDVKWYCLGEGSYRSEYEGLIKELKLQDRFILLGPDSNPYPYMDQCDIYVQPSRYEGYCITLIEARCLAKPIVTTNVNGAKEQIENGETGLIVNIDEKQIYNGVKELIDNPKLCQEFSDNLSKYPFENTQDMSGFAISLT</sequence>
<dbReference type="InterPro" id="IPR001296">
    <property type="entry name" value="Glyco_trans_1"/>
</dbReference>
<evidence type="ECO:0000313" key="2">
    <source>
        <dbReference type="EMBL" id="RDW22399.1"/>
    </source>
</evidence>
<dbReference type="CDD" id="cd03811">
    <property type="entry name" value="GT4_GT28_WabH-like"/>
    <property type="match status" value="1"/>
</dbReference>
<dbReference type="Pfam" id="PF00534">
    <property type="entry name" value="Glycos_transf_1"/>
    <property type="match status" value="1"/>
</dbReference>
<keyword evidence="2" id="KW-0808">Transferase</keyword>
<dbReference type="Proteomes" id="UP000257143">
    <property type="component" value="Unassembled WGS sequence"/>
</dbReference>
<dbReference type="EMBL" id="PIOC01000001">
    <property type="protein sequence ID" value="RDW22399.1"/>
    <property type="molecule type" value="Genomic_DNA"/>
</dbReference>
<proteinExistence type="predicted"/>
<gene>
    <name evidence="2" type="ORF">CWR48_01455</name>
</gene>
<dbReference type="PANTHER" id="PTHR12526:SF630">
    <property type="entry name" value="GLYCOSYLTRANSFERASE"/>
    <property type="match status" value="1"/>
</dbReference>